<accession>A0ACB7SZG1</accession>
<proteinExistence type="predicted"/>
<evidence type="ECO:0000313" key="1">
    <source>
        <dbReference type="EMBL" id="KAH6939990.1"/>
    </source>
</evidence>
<name>A0ACB7SZG1_HYAAI</name>
<dbReference type="EMBL" id="CM023482">
    <property type="protein sequence ID" value="KAH6939990.1"/>
    <property type="molecule type" value="Genomic_DNA"/>
</dbReference>
<organism evidence="1 2">
    <name type="scientific">Hyalomma asiaticum</name>
    <name type="common">Tick</name>
    <dbReference type="NCBI Taxonomy" id="266040"/>
    <lineage>
        <taxon>Eukaryota</taxon>
        <taxon>Metazoa</taxon>
        <taxon>Ecdysozoa</taxon>
        <taxon>Arthropoda</taxon>
        <taxon>Chelicerata</taxon>
        <taxon>Arachnida</taxon>
        <taxon>Acari</taxon>
        <taxon>Parasitiformes</taxon>
        <taxon>Ixodida</taxon>
        <taxon>Ixodoidea</taxon>
        <taxon>Ixodidae</taxon>
        <taxon>Hyalomminae</taxon>
        <taxon>Hyalomma</taxon>
    </lineage>
</organism>
<keyword evidence="2" id="KW-1185">Reference proteome</keyword>
<gene>
    <name evidence="1" type="ORF">HPB50_023870</name>
</gene>
<reference evidence="1" key="1">
    <citation type="submission" date="2020-05" db="EMBL/GenBank/DDBJ databases">
        <title>Large-scale comparative analyses of tick genomes elucidate their genetic diversity and vector capacities.</title>
        <authorList>
            <person name="Jia N."/>
            <person name="Wang J."/>
            <person name="Shi W."/>
            <person name="Du L."/>
            <person name="Sun Y."/>
            <person name="Zhan W."/>
            <person name="Jiang J."/>
            <person name="Wang Q."/>
            <person name="Zhang B."/>
            <person name="Ji P."/>
            <person name="Sakyi L.B."/>
            <person name="Cui X."/>
            <person name="Yuan T."/>
            <person name="Jiang B."/>
            <person name="Yang W."/>
            <person name="Lam T.T.-Y."/>
            <person name="Chang Q."/>
            <person name="Ding S."/>
            <person name="Wang X."/>
            <person name="Zhu J."/>
            <person name="Ruan X."/>
            <person name="Zhao L."/>
            <person name="Wei J."/>
            <person name="Que T."/>
            <person name="Du C."/>
            <person name="Cheng J."/>
            <person name="Dai P."/>
            <person name="Han X."/>
            <person name="Huang E."/>
            <person name="Gao Y."/>
            <person name="Liu J."/>
            <person name="Shao H."/>
            <person name="Ye R."/>
            <person name="Li L."/>
            <person name="Wei W."/>
            <person name="Wang X."/>
            <person name="Wang C."/>
            <person name="Yang T."/>
            <person name="Huo Q."/>
            <person name="Li W."/>
            <person name="Guo W."/>
            <person name="Chen H."/>
            <person name="Zhou L."/>
            <person name="Ni X."/>
            <person name="Tian J."/>
            <person name="Zhou Y."/>
            <person name="Sheng Y."/>
            <person name="Liu T."/>
            <person name="Pan Y."/>
            <person name="Xia L."/>
            <person name="Li J."/>
            <person name="Zhao F."/>
            <person name="Cao W."/>
        </authorList>
    </citation>
    <scope>NUCLEOTIDE SEQUENCE</scope>
    <source>
        <strain evidence="1">Hyas-2018</strain>
    </source>
</reference>
<evidence type="ECO:0000313" key="2">
    <source>
        <dbReference type="Proteomes" id="UP000821845"/>
    </source>
</evidence>
<sequence length="122" mass="13367">MESEHTEEASVHVTTFEPAPAALPREPISQSSRGSDDQPPPGSIRKRHAAFVGTLGLVTAAVWIAAPVAVRVALVRCEGITCLSMEKDLARAMDPTFSPCHDFYQHVCGRWTQSERFYNGPM</sequence>
<comment type="caution">
    <text evidence="1">The sequence shown here is derived from an EMBL/GenBank/DDBJ whole genome shotgun (WGS) entry which is preliminary data.</text>
</comment>
<protein>
    <submittedName>
        <fullName evidence="1">Uncharacterized protein</fullName>
    </submittedName>
</protein>
<dbReference type="Proteomes" id="UP000821845">
    <property type="component" value="Chromosome 2"/>
</dbReference>